<sequence>MGQEQSIGGGNVPASSKDAGVHRVEGTGQSATSSQPTTKLDQVVAKSSSLNLPQQILPPPRVKDEMPSALQGTLVMHELNRVFHSLLMGVEETPNSRVQSTTLEGTEASGSTDGHGTAGTPGQSDGSNVDGDGRKEEGHAGNNVLPERTSIDDLTRELSEDSRAEQNRWARLGIDEATVSAVLEQCTGGPKMASVLNRQALLLQQIMAAKEKSVRLNAAMEKHGVAAKRTTMALERLDRIHIALSDVQDNLESAVATANILGASHFSHDDEMCSFKNFLRHNPPKYSKSER</sequence>
<accession>R7Q5F0</accession>
<dbReference type="Proteomes" id="UP000012073">
    <property type="component" value="Unassembled WGS sequence"/>
</dbReference>
<organism evidence="2 3">
    <name type="scientific">Chondrus crispus</name>
    <name type="common">Carrageen Irish moss</name>
    <name type="synonym">Polymorpha crispa</name>
    <dbReference type="NCBI Taxonomy" id="2769"/>
    <lineage>
        <taxon>Eukaryota</taxon>
        <taxon>Rhodophyta</taxon>
        <taxon>Florideophyceae</taxon>
        <taxon>Rhodymeniophycidae</taxon>
        <taxon>Gigartinales</taxon>
        <taxon>Gigartinaceae</taxon>
        <taxon>Chondrus</taxon>
    </lineage>
</organism>
<name>R7Q5F0_CHOCR</name>
<dbReference type="RefSeq" id="XP_005713591.1">
    <property type="nucleotide sequence ID" value="XM_005713534.1"/>
</dbReference>
<dbReference type="Gramene" id="CDF33772">
    <property type="protein sequence ID" value="CDF33772"/>
    <property type="gene ID" value="CHC_T00002572001"/>
</dbReference>
<evidence type="ECO:0000256" key="1">
    <source>
        <dbReference type="SAM" id="MobiDB-lite"/>
    </source>
</evidence>
<feature type="compositionally biased region" description="Basic and acidic residues" evidence="1">
    <location>
        <begin position="149"/>
        <end position="164"/>
    </location>
</feature>
<evidence type="ECO:0000313" key="3">
    <source>
        <dbReference type="Proteomes" id="UP000012073"/>
    </source>
</evidence>
<protein>
    <submittedName>
        <fullName evidence="2">Uncharacterized protein</fullName>
    </submittedName>
</protein>
<feature type="compositionally biased region" description="Polar residues" evidence="1">
    <location>
        <begin position="27"/>
        <end position="54"/>
    </location>
</feature>
<dbReference type="KEGG" id="ccp:CHC_T00002572001"/>
<dbReference type="OrthoDB" id="4196at2759"/>
<dbReference type="EMBL" id="HG001657">
    <property type="protein sequence ID" value="CDF33772.1"/>
    <property type="molecule type" value="Genomic_DNA"/>
</dbReference>
<feature type="compositionally biased region" description="Polar residues" evidence="1">
    <location>
        <begin position="93"/>
        <end position="127"/>
    </location>
</feature>
<keyword evidence="3" id="KW-1185">Reference proteome</keyword>
<feature type="region of interest" description="Disordered" evidence="1">
    <location>
        <begin position="93"/>
        <end position="164"/>
    </location>
</feature>
<reference evidence="3" key="1">
    <citation type="journal article" date="2013" name="Proc. Natl. Acad. Sci. U.S.A.">
        <title>Genome structure and metabolic features in the red seaweed Chondrus crispus shed light on evolution of the Archaeplastida.</title>
        <authorList>
            <person name="Collen J."/>
            <person name="Porcel B."/>
            <person name="Carre W."/>
            <person name="Ball S.G."/>
            <person name="Chaparro C."/>
            <person name="Tonon T."/>
            <person name="Barbeyron T."/>
            <person name="Michel G."/>
            <person name="Noel B."/>
            <person name="Valentin K."/>
            <person name="Elias M."/>
            <person name="Artiguenave F."/>
            <person name="Arun A."/>
            <person name="Aury J.M."/>
            <person name="Barbosa-Neto J.F."/>
            <person name="Bothwell J.H."/>
            <person name="Bouget F.Y."/>
            <person name="Brillet L."/>
            <person name="Cabello-Hurtado F."/>
            <person name="Capella-Gutierrez S."/>
            <person name="Charrier B."/>
            <person name="Cladiere L."/>
            <person name="Cock J.M."/>
            <person name="Coelho S.M."/>
            <person name="Colleoni C."/>
            <person name="Czjzek M."/>
            <person name="Da Silva C."/>
            <person name="Delage L."/>
            <person name="Denoeud F."/>
            <person name="Deschamps P."/>
            <person name="Dittami S.M."/>
            <person name="Gabaldon T."/>
            <person name="Gachon C.M."/>
            <person name="Groisillier A."/>
            <person name="Herve C."/>
            <person name="Jabbari K."/>
            <person name="Katinka M."/>
            <person name="Kloareg B."/>
            <person name="Kowalczyk N."/>
            <person name="Labadie K."/>
            <person name="Leblanc C."/>
            <person name="Lopez P.J."/>
            <person name="McLachlan D.H."/>
            <person name="Meslet-Cladiere L."/>
            <person name="Moustafa A."/>
            <person name="Nehr Z."/>
            <person name="Nyvall Collen P."/>
            <person name="Panaud O."/>
            <person name="Partensky F."/>
            <person name="Poulain J."/>
            <person name="Rensing S.A."/>
            <person name="Rousvoal S."/>
            <person name="Samson G."/>
            <person name="Symeonidi A."/>
            <person name="Weissenbach J."/>
            <person name="Zambounis A."/>
            <person name="Wincker P."/>
            <person name="Boyen C."/>
        </authorList>
    </citation>
    <scope>NUCLEOTIDE SEQUENCE [LARGE SCALE GENOMIC DNA]</scope>
    <source>
        <strain evidence="3">cv. Stackhouse</strain>
    </source>
</reference>
<proteinExistence type="predicted"/>
<dbReference type="AlphaFoldDB" id="R7Q5F0"/>
<evidence type="ECO:0000313" key="2">
    <source>
        <dbReference type="EMBL" id="CDF33772.1"/>
    </source>
</evidence>
<feature type="region of interest" description="Disordered" evidence="1">
    <location>
        <begin position="1"/>
        <end position="65"/>
    </location>
</feature>
<gene>
    <name evidence="2" type="ORF">CHC_T00002572001</name>
</gene>
<dbReference type="GeneID" id="17321305"/>